<comment type="caution">
    <text evidence="2">The sequence shown here is derived from an EMBL/GenBank/DDBJ whole genome shotgun (WGS) entry which is preliminary data.</text>
</comment>
<keyword evidence="3" id="KW-1185">Reference proteome</keyword>
<name>A0ABP8JRH6_9MICO</name>
<organism evidence="2 3">
    <name type="scientific">Brevibacterium pityocampae</name>
    <dbReference type="NCBI Taxonomy" id="506594"/>
    <lineage>
        <taxon>Bacteria</taxon>
        <taxon>Bacillati</taxon>
        <taxon>Actinomycetota</taxon>
        <taxon>Actinomycetes</taxon>
        <taxon>Micrococcales</taxon>
        <taxon>Brevibacteriaceae</taxon>
        <taxon>Brevibacterium</taxon>
    </lineage>
</organism>
<gene>
    <name evidence="2" type="ORF">GCM10023167_24840</name>
</gene>
<evidence type="ECO:0000313" key="3">
    <source>
        <dbReference type="Proteomes" id="UP001500642"/>
    </source>
</evidence>
<protein>
    <recommendedName>
        <fullName evidence="4">SnoaL-like domain-containing protein</fullName>
    </recommendedName>
</protein>
<dbReference type="Proteomes" id="UP001500642">
    <property type="component" value="Unassembled WGS sequence"/>
</dbReference>
<accession>A0ABP8JRH6</accession>
<dbReference type="SUPFAM" id="SSF54427">
    <property type="entry name" value="NTF2-like"/>
    <property type="match status" value="1"/>
</dbReference>
<reference evidence="3" key="1">
    <citation type="journal article" date="2019" name="Int. J. Syst. Evol. Microbiol.">
        <title>The Global Catalogue of Microorganisms (GCM) 10K type strain sequencing project: providing services to taxonomists for standard genome sequencing and annotation.</title>
        <authorList>
            <consortium name="The Broad Institute Genomics Platform"/>
            <consortium name="The Broad Institute Genome Sequencing Center for Infectious Disease"/>
            <person name="Wu L."/>
            <person name="Ma J."/>
        </authorList>
    </citation>
    <scope>NUCLEOTIDE SEQUENCE [LARGE SCALE GENOMIC DNA]</scope>
    <source>
        <strain evidence="3">JCM 17808</strain>
    </source>
</reference>
<feature type="region of interest" description="Disordered" evidence="1">
    <location>
        <begin position="1"/>
        <end position="43"/>
    </location>
</feature>
<evidence type="ECO:0000256" key="1">
    <source>
        <dbReference type="SAM" id="MobiDB-lite"/>
    </source>
</evidence>
<dbReference type="EMBL" id="BAABGL010000034">
    <property type="protein sequence ID" value="GAA4394911.1"/>
    <property type="molecule type" value="Genomic_DNA"/>
</dbReference>
<sequence>MDYRGRIPERGTAMTDPTSRTTEPGPATGSANAAPDPAPLSPVLPPDTVAAWVAADRVQETARLRAQLAPVVELVSPLTDRFRFTGPGEVMAVLESAFELLDDIEITALTGSGRDWVLHGTNTLDGANLEEIQWLHLAADGRIDRITLFIRPAPAAISLLAKIGPPLARRGALLPGAALASRAAAPIAAVLRLTERVVMGRLKRS</sequence>
<evidence type="ECO:0000313" key="2">
    <source>
        <dbReference type="EMBL" id="GAA4394911.1"/>
    </source>
</evidence>
<dbReference type="InterPro" id="IPR032710">
    <property type="entry name" value="NTF2-like_dom_sf"/>
</dbReference>
<proteinExistence type="predicted"/>
<dbReference type="Gene3D" id="3.10.450.50">
    <property type="match status" value="1"/>
</dbReference>
<evidence type="ECO:0008006" key="4">
    <source>
        <dbReference type="Google" id="ProtNLM"/>
    </source>
</evidence>